<evidence type="ECO:0000259" key="7">
    <source>
        <dbReference type="PROSITE" id="PS50928"/>
    </source>
</evidence>
<dbReference type="InterPro" id="IPR035906">
    <property type="entry name" value="MetI-like_sf"/>
</dbReference>
<feature type="transmembrane region" description="Helical" evidence="6">
    <location>
        <begin position="133"/>
        <end position="151"/>
    </location>
</feature>
<evidence type="ECO:0000256" key="1">
    <source>
        <dbReference type="ARBA" id="ARBA00004141"/>
    </source>
</evidence>
<feature type="transmembrane region" description="Helical" evidence="6">
    <location>
        <begin position="61"/>
        <end position="87"/>
    </location>
</feature>
<dbReference type="CDD" id="cd06261">
    <property type="entry name" value="TM_PBP2"/>
    <property type="match status" value="1"/>
</dbReference>
<dbReference type="EMBL" id="SMZQ01000011">
    <property type="protein sequence ID" value="TDL33452.1"/>
    <property type="molecule type" value="Genomic_DNA"/>
</dbReference>
<dbReference type="PANTHER" id="PTHR30177:SF33">
    <property type="entry name" value="POSSIBLE OSMOPROTECTANT (GLYCINE BETAINE_CARNITINE_CHOLINE_L-PROLINE) TRANSPORT INTEGRAL MEMBRANE PROTEIN ABC TRANSPORTER PROZ"/>
    <property type="match status" value="1"/>
</dbReference>
<dbReference type="PROSITE" id="PS50928">
    <property type="entry name" value="ABC_TM1"/>
    <property type="match status" value="1"/>
</dbReference>
<comment type="subcellular location">
    <subcellularLocation>
        <location evidence="6">Cell membrane</location>
        <topology evidence="6">Multi-pass membrane protein</topology>
    </subcellularLocation>
    <subcellularLocation>
        <location evidence="1">Membrane</location>
        <topology evidence="1">Multi-pass membrane protein</topology>
    </subcellularLocation>
</comment>
<evidence type="ECO:0000256" key="2">
    <source>
        <dbReference type="ARBA" id="ARBA00022448"/>
    </source>
</evidence>
<dbReference type="SUPFAM" id="SSF161098">
    <property type="entry name" value="MetI-like"/>
    <property type="match status" value="1"/>
</dbReference>
<dbReference type="InterPro" id="IPR051204">
    <property type="entry name" value="ABC_transp_perm/SBD"/>
</dbReference>
<dbReference type="InterPro" id="IPR000515">
    <property type="entry name" value="MetI-like"/>
</dbReference>
<feature type="transmembrane region" description="Helical" evidence="6">
    <location>
        <begin position="93"/>
        <end position="112"/>
    </location>
</feature>
<dbReference type="AlphaFoldDB" id="A0A4R5XR69"/>
<dbReference type="GO" id="GO:0031460">
    <property type="term" value="P:glycine betaine transport"/>
    <property type="evidence" value="ECO:0007669"/>
    <property type="project" value="TreeGrafter"/>
</dbReference>
<feature type="transmembrane region" description="Helical" evidence="6">
    <location>
        <begin position="189"/>
        <end position="209"/>
    </location>
</feature>
<dbReference type="GO" id="GO:0055085">
    <property type="term" value="P:transmembrane transport"/>
    <property type="evidence" value="ECO:0007669"/>
    <property type="project" value="InterPro"/>
</dbReference>
<keyword evidence="3 6" id="KW-0812">Transmembrane</keyword>
<accession>A0A4R5XR69</accession>
<dbReference type="GO" id="GO:0005886">
    <property type="term" value="C:plasma membrane"/>
    <property type="evidence" value="ECO:0007669"/>
    <property type="project" value="UniProtKB-SubCell"/>
</dbReference>
<feature type="transmembrane region" description="Helical" evidence="6">
    <location>
        <begin position="30"/>
        <end position="49"/>
    </location>
</feature>
<evidence type="ECO:0000313" key="8">
    <source>
        <dbReference type="EMBL" id="TDL33452.1"/>
    </source>
</evidence>
<proteinExistence type="inferred from homology"/>
<dbReference type="Pfam" id="PF00528">
    <property type="entry name" value="BPD_transp_1"/>
    <property type="match status" value="1"/>
</dbReference>
<keyword evidence="4 6" id="KW-1133">Transmembrane helix</keyword>
<dbReference type="OrthoDB" id="5244012at2"/>
<comment type="caution">
    <text evidence="8">The sequence shown here is derived from an EMBL/GenBank/DDBJ whole genome shotgun (WGS) entry which is preliminary data.</text>
</comment>
<evidence type="ECO:0000256" key="6">
    <source>
        <dbReference type="RuleBase" id="RU363032"/>
    </source>
</evidence>
<keyword evidence="2 6" id="KW-0813">Transport</keyword>
<feature type="domain" description="ABC transmembrane type-1" evidence="7">
    <location>
        <begin position="27"/>
        <end position="206"/>
    </location>
</feature>
<gene>
    <name evidence="8" type="ORF">E2R57_18090</name>
</gene>
<organism evidence="8 9">
    <name type="scientific">Arthrobacter nitrophenolicus</name>
    <dbReference type="NCBI Taxonomy" id="683150"/>
    <lineage>
        <taxon>Bacteria</taxon>
        <taxon>Bacillati</taxon>
        <taxon>Actinomycetota</taxon>
        <taxon>Actinomycetes</taxon>
        <taxon>Micrococcales</taxon>
        <taxon>Micrococcaceae</taxon>
        <taxon>Arthrobacter</taxon>
    </lineage>
</organism>
<name>A0A4R5XR69_9MICC</name>
<sequence length="231" mass="23810">MILLHEALTWLVDPAQWAGPTGIAQRLFEHLLVTVGVVLIGVTIALPIGTAVGHTHRGRTLVTAVAGAARAIPSLGLLTVLGLALGIGLQAPVLALVVLAIPSLLAGAYAGVENVSPATVDAARSSGMSEMQIILWVELPLAAPIILGGLRAATLQVVATATLAAYVADVGLGRFLYAGLKTRDYPQMLAGAVLLMILALLLEIVLSAVQRAGHKMAHPFANKLSNKTQPA</sequence>
<dbReference type="PANTHER" id="PTHR30177">
    <property type="entry name" value="GLYCINE BETAINE/L-PROLINE TRANSPORT SYSTEM PERMEASE PROTEIN PROW"/>
    <property type="match status" value="1"/>
</dbReference>
<evidence type="ECO:0000256" key="3">
    <source>
        <dbReference type="ARBA" id="ARBA00022692"/>
    </source>
</evidence>
<comment type="similarity">
    <text evidence="6">Belongs to the binding-protein-dependent transport system permease family.</text>
</comment>
<protein>
    <submittedName>
        <fullName evidence="8">ABC transporter permease</fullName>
    </submittedName>
</protein>
<keyword evidence="5 6" id="KW-0472">Membrane</keyword>
<reference evidence="8 9" key="1">
    <citation type="submission" date="2019-03" db="EMBL/GenBank/DDBJ databases">
        <title>Genome Sequencing and Assembly of Various Microbes Isolated from Partially Reclaimed Soil and Acid Mine Drainage (AMD) Site.</title>
        <authorList>
            <person name="Steinbock B."/>
            <person name="Bechtold R."/>
            <person name="Sevigny J.L."/>
            <person name="Thomas D."/>
            <person name="Cuthill L.R."/>
            <person name="Aveiro Johannsen E.J."/>
            <person name="Thomas K."/>
            <person name="Ghosh A."/>
        </authorList>
    </citation>
    <scope>NUCLEOTIDE SEQUENCE [LARGE SCALE GENOMIC DNA]</scope>
    <source>
        <strain evidence="8 9">S-A1</strain>
    </source>
</reference>
<evidence type="ECO:0000313" key="9">
    <source>
        <dbReference type="Proteomes" id="UP000294621"/>
    </source>
</evidence>
<dbReference type="Gene3D" id="1.10.3720.10">
    <property type="entry name" value="MetI-like"/>
    <property type="match status" value="1"/>
</dbReference>
<dbReference type="Proteomes" id="UP000294621">
    <property type="component" value="Unassembled WGS sequence"/>
</dbReference>
<evidence type="ECO:0000256" key="5">
    <source>
        <dbReference type="ARBA" id="ARBA00023136"/>
    </source>
</evidence>
<evidence type="ECO:0000256" key="4">
    <source>
        <dbReference type="ARBA" id="ARBA00022989"/>
    </source>
</evidence>